<keyword evidence="18 27" id="KW-1133">Transmembrane helix</keyword>
<accession>A0A1G6C6W8</accession>
<evidence type="ECO:0000313" key="30">
    <source>
        <dbReference type="EMBL" id="SDB28643.1"/>
    </source>
</evidence>
<keyword evidence="22" id="KW-0961">Cell wall biogenesis/degradation</keyword>
<dbReference type="GO" id="GO:0008360">
    <property type="term" value="P:regulation of cell shape"/>
    <property type="evidence" value="ECO:0007669"/>
    <property type="project" value="UniProtKB-KW"/>
</dbReference>
<dbReference type="Pfam" id="PF00912">
    <property type="entry name" value="Transgly"/>
    <property type="match status" value="1"/>
</dbReference>
<dbReference type="GO" id="GO:0009252">
    <property type="term" value="P:peptidoglycan biosynthetic process"/>
    <property type="evidence" value="ECO:0007669"/>
    <property type="project" value="UniProtKB-UniPathway"/>
</dbReference>
<keyword evidence="13 27" id="KW-0812">Transmembrane</keyword>
<dbReference type="GO" id="GO:0005886">
    <property type="term" value="C:plasma membrane"/>
    <property type="evidence" value="ECO:0007669"/>
    <property type="project" value="UniProtKB-SubCell"/>
</dbReference>
<dbReference type="InterPro" id="IPR036950">
    <property type="entry name" value="PBP_transglycosylase"/>
</dbReference>
<name>A0A1G6C6W8_EUBOX</name>
<dbReference type="InterPro" id="IPR001264">
    <property type="entry name" value="Glyco_trans_51"/>
</dbReference>
<dbReference type="UniPathway" id="UPA00219"/>
<evidence type="ECO:0000256" key="12">
    <source>
        <dbReference type="ARBA" id="ARBA00022679"/>
    </source>
</evidence>
<dbReference type="InterPro" id="IPR001460">
    <property type="entry name" value="PCN-bd_Tpept"/>
</dbReference>
<dbReference type="EMBL" id="FMXR01000016">
    <property type="protein sequence ID" value="SDB28643.1"/>
    <property type="molecule type" value="Genomic_DNA"/>
</dbReference>
<dbReference type="Gene3D" id="1.10.3810.10">
    <property type="entry name" value="Biosynthetic peptidoglycan transglycosylase-like"/>
    <property type="match status" value="1"/>
</dbReference>
<dbReference type="STRING" id="1732.SAMN02910417_02133"/>
<evidence type="ECO:0000256" key="20">
    <source>
        <dbReference type="ARBA" id="ARBA00023251"/>
    </source>
</evidence>
<keyword evidence="15" id="KW-0133">Cell shape</keyword>
<keyword evidence="16" id="KW-0735">Signal-anchor</keyword>
<evidence type="ECO:0000256" key="9">
    <source>
        <dbReference type="ARBA" id="ARBA00022645"/>
    </source>
</evidence>
<dbReference type="InterPro" id="IPR012338">
    <property type="entry name" value="Beta-lactam/transpept-like"/>
</dbReference>
<dbReference type="InterPro" id="IPR023346">
    <property type="entry name" value="Lysozyme-like_dom_sf"/>
</dbReference>
<keyword evidence="31" id="KW-1185">Reference proteome</keyword>
<dbReference type="Gene3D" id="3.40.710.10">
    <property type="entry name" value="DD-peptidase/beta-lactamase superfamily"/>
    <property type="match status" value="1"/>
</dbReference>
<feature type="domain" description="Glycosyl transferase family 51" evidence="29">
    <location>
        <begin position="72"/>
        <end position="247"/>
    </location>
</feature>
<keyword evidence="10" id="KW-0645">Protease</keyword>
<keyword evidence="12" id="KW-0808">Transferase</keyword>
<keyword evidence="8" id="KW-1003">Cell membrane</keyword>
<evidence type="ECO:0000256" key="13">
    <source>
        <dbReference type="ARBA" id="ARBA00022692"/>
    </source>
</evidence>
<keyword evidence="21" id="KW-0511">Multifunctional enzyme</keyword>
<keyword evidence="17" id="KW-0573">Peptidoglycan synthesis</keyword>
<gene>
    <name evidence="30" type="ORF">SAMN02910417_02133</name>
</gene>
<reference evidence="30 31" key="1">
    <citation type="submission" date="2016-10" db="EMBL/GenBank/DDBJ databases">
        <authorList>
            <person name="de Groot N.N."/>
        </authorList>
    </citation>
    <scope>NUCLEOTIDE SEQUENCE [LARGE SCALE GENOMIC DNA]</scope>
    <source>
        <strain evidence="30 31">DSM 3217</strain>
    </source>
</reference>
<evidence type="ECO:0000256" key="21">
    <source>
        <dbReference type="ARBA" id="ARBA00023268"/>
    </source>
</evidence>
<evidence type="ECO:0000256" key="3">
    <source>
        <dbReference type="ARBA" id="ARBA00004752"/>
    </source>
</evidence>
<dbReference type="GO" id="GO:0009002">
    <property type="term" value="F:serine-type D-Ala-D-Ala carboxypeptidase activity"/>
    <property type="evidence" value="ECO:0007669"/>
    <property type="project" value="UniProtKB-EC"/>
</dbReference>
<keyword evidence="11" id="KW-0328">Glycosyltransferase</keyword>
<evidence type="ECO:0000313" key="31">
    <source>
        <dbReference type="Proteomes" id="UP000199228"/>
    </source>
</evidence>
<dbReference type="GO" id="GO:0071555">
    <property type="term" value="P:cell wall organization"/>
    <property type="evidence" value="ECO:0007669"/>
    <property type="project" value="UniProtKB-KW"/>
</dbReference>
<dbReference type="GO" id="GO:0006508">
    <property type="term" value="P:proteolysis"/>
    <property type="evidence" value="ECO:0007669"/>
    <property type="project" value="UniProtKB-KW"/>
</dbReference>
<evidence type="ECO:0000259" key="28">
    <source>
        <dbReference type="Pfam" id="PF00905"/>
    </source>
</evidence>
<evidence type="ECO:0000256" key="16">
    <source>
        <dbReference type="ARBA" id="ARBA00022968"/>
    </source>
</evidence>
<evidence type="ECO:0000256" key="19">
    <source>
        <dbReference type="ARBA" id="ARBA00023136"/>
    </source>
</evidence>
<keyword evidence="20" id="KW-0046">Antibiotic resistance</keyword>
<evidence type="ECO:0000256" key="5">
    <source>
        <dbReference type="ARBA" id="ARBA00007739"/>
    </source>
</evidence>
<feature type="transmembrane region" description="Helical" evidence="27">
    <location>
        <begin position="14"/>
        <end position="33"/>
    </location>
</feature>
<dbReference type="EC" id="2.4.99.28" evidence="24"/>
<evidence type="ECO:0000256" key="23">
    <source>
        <dbReference type="ARBA" id="ARBA00034000"/>
    </source>
</evidence>
<dbReference type="Pfam" id="PF00905">
    <property type="entry name" value="Transpeptidase"/>
    <property type="match status" value="1"/>
</dbReference>
<proteinExistence type="inferred from homology"/>
<evidence type="ECO:0000256" key="1">
    <source>
        <dbReference type="ARBA" id="ARBA00002624"/>
    </source>
</evidence>
<evidence type="ECO:0000256" key="10">
    <source>
        <dbReference type="ARBA" id="ARBA00022670"/>
    </source>
</evidence>
<dbReference type="InterPro" id="IPR050396">
    <property type="entry name" value="Glycosyltr_51/Transpeptidase"/>
</dbReference>
<dbReference type="FunFam" id="1.10.3810.10:FF:000001">
    <property type="entry name" value="Penicillin-binding protein 1A"/>
    <property type="match status" value="1"/>
</dbReference>
<protein>
    <recommendedName>
        <fullName evidence="7">Penicillin-binding protein 1A</fullName>
        <ecNumber evidence="24">2.4.99.28</ecNumber>
        <ecNumber evidence="6">3.4.16.4</ecNumber>
    </recommendedName>
</protein>
<evidence type="ECO:0000256" key="11">
    <source>
        <dbReference type="ARBA" id="ARBA00022676"/>
    </source>
</evidence>
<keyword evidence="19 27" id="KW-0472">Membrane</keyword>
<dbReference type="PANTHER" id="PTHR32282:SF33">
    <property type="entry name" value="PEPTIDOGLYCAN GLYCOSYLTRANSFERASE"/>
    <property type="match status" value="1"/>
</dbReference>
<comment type="function">
    <text evidence="1">Cell wall formation. Synthesis of cross-linked peptidoglycan from the lipid intermediates. The enzyme has a penicillin-insensitive transglycosylase N-terminal domain (formation of linear glycan strands) and a penicillin-sensitive transpeptidase C-terminal domain (cross-linking of the peptide subunits).</text>
</comment>
<evidence type="ECO:0000256" key="15">
    <source>
        <dbReference type="ARBA" id="ARBA00022960"/>
    </source>
</evidence>
<dbReference type="EC" id="3.4.16.4" evidence="6"/>
<comment type="similarity">
    <text evidence="4">In the C-terminal section; belongs to the transpeptidase family.</text>
</comment>
<comment type="pathway">
    <text evidence="3">Cell wall biogenesis; peptidoglycan biosynthesis.</text>
</comment>
<evidence type="ECO:0000256" key="26">
    <source>
        <dbReference type="ARBA" id="ARBA00060592"/>
    </source>
</evidence>
<comment type="subcellular location">
    <subcellularLocation>
        <location evidence="2">Cell membrane</location>
        <topology evidence="2">Single-pass type II membrane protein</topology>
    </subcellularLocation>
</comment>
<comment type="pathway">
    <text evidence="26">Glycan biosynthesis.</text>
</comment>
<dbReference type="Proteomes" id="UP000199228">
    <property type="component" value="Unassembled WGS sequence"/>
</dbReference>
<dbReference type="AlphaFoldDB" id="A0A1G6C6W8"/>
<organism evidence="30 31">
    <name type="scientific">Eubacterium oxidoreducens</name>
    <dbReference type="NCBI Taxonomy" id="1732"/>
    <lineage>
        <taxon>Bacteria</taxon>
        <taxon>Bacillati</taxon>
        <taxon>Bacillota</taxon>
        <taxon>Clostridia</taxon>
        <taxon>Eubacteriales</taxon>
        <taxon>Eubacteriaceae</taxon>
        <taxon>Eubacterium</taxon>
    </lineage>
</organism>
<keyword evidence="14" id="KW-0378">Hydrolase</keyword>
<comment type="similarity">
    <text evidence="5">In the N-terminal section; belongs to the glycosyltransferase 51 family.</text>
</comment>
<dbReference type="GO" id="GO:0008955">
    <property type="term" value="F:peptidoglycan glycosyltransferase activity"/>
    <property type="evidence" value="ECO:0007669"/>
    <property type="project" value="UniProtKB-EC"/>
</dbReference>
<evidence type="ECO:0000256" key="22">
    <source>
        <dbReference type="ARBA" id="ARBA00023316"/>
    </source>
</evidence>
<keyword evidence="9" id="KW-0121">Carboxypeptidase</keyword>
<evidence type="ECO:0000256" key="8">
    <source>
        <dbReference type="ARBA" id="ARBA00022475"/>
    </source>
</evidence>
<evidence type="ECO:0000256" key="24">
    <source>
        <dbReference type="ARBA" id="ARBA00044770"/>
    </source>
</evidence>
<sequence length="663" mass="74997">MASAKKKRRRKRRIRIQIILIILVLLGLAYYYLGGYAEEISQIKEEATRYVNGSNTDTFKTDQTTTIVDINGKELASMNAGDESYYLTYEEIPQVFEQAIISIEDKKFYSHNGVDYKAILRAIIAAVRRGEVTQGGSTITQQLAKNIFLTQDRNWERKVEEIFIAIKLEEKYSKQQIMEYYLNNIYFANRLYGIQAASRGYFNRDAKYLTLSEVAFLCAIPNNPSLYDPLTNMDATLERRDLILQNMYEDGKISASEYKSAIAEEIVLDVPEDETNDYEETYITNCAIRALMAADGFEFEVAFDSDEEEDKYDIAYAEEYAKCQEDLLTGGYTVYTSIDPKIQKQLQKAVNQELKSFKAKNDEGIYKLQGAAVCINNATGYVSAIVGGRSQQHDGYTLNRAYQSFRQPGSSIKPLLVYTPCLELGYTPDTIVEDKKIEDGPKNSSGTYSGKITLRTAVAQSKNTVAWQLFEELTPVIGFQYLLDMNYSHIEDDDYRLASALGGFTTGVSALEMAAGYATLENDGVYRAPTCVMEIVDSEGNQVEFERETKQIYKKNASRMMTSMLETVMQSGTGQGLALEDMSCAGKTGTTNENKDGWFVGYTPYYTTSVWVGYDLPKELTDLQGSSYPGKIWNTFMEKIHENLENQEFASYTKELSNEEETQ</sequence>
<evidence type="ECO:0000256" key="18">
    <source>
        <dbReference type="ARBA" id="ARBA00022989"/>
    </source>
</evidence>
<comment type="catalytic activity">
    <reaction evidence="23">
        <text>Preferential cleavage: (Ac)2-L-Lys-D-Ala-|-D-Ala. Also transpeptidation of peptidyl-alanyl moieties that are N-acyl substituents of D-alanine.</text>
        <dbReference type="EC" id="3.4.16.4"/>
    </reaction>
</comment>
<comment type="catalytic activity">
    <reaction evidence="25">
        <text>[GlcNAc-(1-&gt;4)-Mur2Ac(oyl-L-Ala-gamma-D-Glu-L-Lys-D-Ala-D-Ala)](n)-di-trans,octa-cis-undecaprenyl diphosphate + beta-D-GlcNAc-(1-&gt;4)-Mur2Ac(oyl-L-Ala-gamma-D-Glu-L-Lys-D-Ala-D-Ala)-di-trans,octa-cis-undecaprenyl diphosphate = [GlcNAc-(1-&gt;4)-Mur2Ac(oyl-L-Ala-gamma-D-Glu-L-Lys-D-Ala-D-Ala)](n+1)-di-trans,octa-cis-undecaprenyl diphosphate + di-trans,octa-cis-undecaprenyl diphosphate + H(+)</text>
        <dbReference type="Rhea" id="RHEA:23708"/>
        <dbReference type="Rhea" id="RHEA-COMP:9602"/>
        <dbReference type="Rhea" id="RHEA-COMP:9603"/>
        <dbReference type="ChEBI" id="CHEBI:15378"/>
        <dbReference type="ChEBI" id="CHEBI:58405"/>
        <dbReference type="ChEBI" id="CHEBI:60033"/>
        <dbReference type="ChEBI" id="CHEBI:78435"/>
        <dbReference type="EC" id="2.4.99.28"/>
    </reaction>
</comment>
<evidence type="ECO:0000256" key="25">
    <source>
        <dbReference type="ARBA" id="ARBA00049902"/>
    </source>
</evidence>
<evidence type="ECO:0000256" key="4">
    <source>
        <dbReference type="ARBA" id="ARBA00007090"/>
    </source>
</evidence>
<evidence type="ECO:0000256" key="14">
    <source>
        <dbReference type="ARBA" id="ARBA00022801"/>
    </source>
</evidence>
<evidence type="ECO:0000256" key="6">
    <source>
        <dbReference type="ARBA" id="ARBA00012448"/>
    </source>
</evidence>
<dbReference type="NCBIfam" id="TIGR02074">
    <property type="entry name" value="PBP_1a_fam"/>
    <property type="match status" value="1"/>
</dbReference>
<dbReference type="RefSeq" id="WP_176762378.1">
    <property type="nucleotide sequence ID" value="NZ_FMXR01000016.1"/>
</dbReference>
<feature type="domain" description="Penicillin-binding protein transpeptidase" evidence="28">
    <location>
        <begin position="370"/>
        <end position="638"/>
    </location>
</feature>
<dbReference type="SUPFAM" id="SSF53955">
    <property type="entry name" value="Lysozyme-like"/>
    <property type="match status" value="1"/>
</dbReference>
<evidence type="ECO:0000256" key="27">
    <source>
        <dbReference type="SAM" id="Phobius"/>
    </source>
</evidence>
<dbReference type="SUPFAM" id="SSF56601">
    <property type="entry name" value="beta-lactamase/transpeptidase-like"/>
    <property type="match status" value="1"/>
</dbReference>
<dbReference type="GO" id="GO:0046677">
    <property type="term" value="P:response to antibiotic"/>
    <property type="evidence" value="ECO:0007669"/>
    <property type="project" value="UniProtKB-KW"/>
</dbReference>
<evidence type="ECO:0000256" key="2">
    <source>
        <dbReference type="ARBA" id="ARBA00004401"/>
    </source>
</evidence>
<evidence type="ECO:0000256" key="7">
    <source>
        <dbReference type="ARBA" id="ARBA00018638"/>
    </source>
</evidence>
<evidence type="ECO:0000256" key="17">
    <source>
        <dbReference type="ARBA" id="ARBA00022984"/>
    </source>
</evidence>
<evidence type="ECO:0000259" key="29">
    <source>
        <dbReference type="Pfam" id="PF00912"/>
    </source>
</evidence>
<dbReference type="PANTHER" id="PTHR32282">
    <property type="entry name" value="BINDING PROTEIN TRANSPEPTIDASE, PUTATIVE-RELATED"/>
    <property type="match status" value="1"/>
</dbReference>
<dbReference type="GO" id="GO:0008658">
    <property type="term" value="F:penicillin binding"/>
    <property type="evidence" value="ECO:0007669"/>
    <property type="project" value="InterPro"/>
</dbReference>